<accession>A0A117E374</accession>
<name>A0A117E374_ASPNG</name>
<proteinExistence type="predicted"/>
<reference evidence="3" key="1">
    <citation type="journal article" date="2016" name="Genome Announc.">
        <title>Draft genome sequence of Aspergillus niger strain An76.</title>
        <authorList>
            <person name="Gong W."/>
            <person name="Cheng Z."/>
            <person name="Zhang H."/>
            <person name="Liu L."/>
            <person name="Gao P."/>
            <person name="Wang L."/>
        </authorList>
    </citation>
    <scope>NUCLEOTIDE SEQUENCE [LARGE SCALE GENOMIC DNA]</scope>
    <source>
        <strain evidence="3">An76</strain>
    </source>
</reference>
<comment type="caution">
    <text evidence="2">The sequence shown here is derived from an EMBL/GenBank/DDBJ whole genome shotgun (WGS) entry which is preliminary data.</text>
</comment>
<feature type="compositionally biased region" description="Polar residues" evidence="1">
    <location>
        <begin position="90"/>
        <end position="103"/>
    </location>
</feature>
<dbReference type="OrthoDB" id="4509351at2759"/>
<dbReference type="EMBL" id="BCMY01000014">
    <property type="protein sequence ID" value="GAQ45006.1"/>
    <property type="molecule type" value="Genomic_DNA"/>
</dbReference>
<feature type="region of interest" description="Disordered" evidence="1">
    <location>
        <begin position="1"/>
        <end position="109"/>
    </location>
</feature>
<sequence>MSQIHREYRPIANSELPLEAAVIHPGEQEDPTGSNRDTWRDSGSEVDPGATEPTSGEAGEQEEAQEEHRRKWGRRKPKRVLTSAGEEVQRPTTPTQDSNTSRETLFPVPPAADLADPMGREYPESIPLPEACLMLASSSGIHYLTSSAWLPRFLHKPGKDDYSAPTSYRLIALLNTLVKALKLVVAKMIGAAWGALPLGEELPEQPHHPDPPARDTAEMAPTHDGIPQGSPLSLILYLFYNSGLLERVLTQEGVAVQGWADDACLLARGPTMATITALLKEAGDGGSQPELELGDTRILPREHGTYLGVKLDSRCASGDSGLNMGHKGDGATPALRDCSATTPAARGGGCGLPHMGLPARNKRRGDQASERQDPMGSAGVVEDEHTAPARELGGPGRGLEVHGNLSSGCYADDPHHIYHLDGTFVRRCPWFQPREEYRYALPIFLDSHTIKANDRNDDNDGNKDYDDAIDLGGNGDGLVNANQGIFDSVHFSSEPTRARLVRQAAQFCPLAMNPLLIAQRQLSQSLWGEGGRTPRMKLTKESHKTAGR</sequence>
<evidence type="ECO:0000313" key="2">
    <source>
        <dbReference type="EMBL" id="GAQ45006.1"/>
    </source>
</evidence>
<evidence type="ECO:0000256" key="1">
    <source>
        <dbReference type="SAM" id="MobiDB-lite"/>
    </source>
</evidence>
<feature type="compositionally biased region" description="Basic residues" evidence="1">
    <location>
        <begin position="70"/>
        <end position="79"/>
    </location>
</feature>
<evidence type="ECO:0000313" key="3">
    <source>
        <dbReference type="Proteomes" id="UP000068243"/>
    </source>
</evidence>
<gene>
    <name evidence="2" type="ORF">ABL_07667</name>
</gene>
<feature type="compositionally biased region" description="Basic and acidic residues" evidence="1">
    <location>
        <begin position="204"/>
        <end position="217"/>
    </location>
</feature>
<feature type="compositionally biased region" description="Basic and acidic residues" evidence="1">
    <location>
        <begin position="364"/>
        <end position="373"/>
    </location>
</feature>
<dbReference type="AlphaFoldDB" id="A0A117E374"/>
<feature type="region of interest" description="Disordered" evidence="1">
    <location>
        <begin position="528"/>
        <end position="548"/>
    </location>
</feature>
<organism evidence="2 3">
    <name type="scientific">Aspergillus niger</name>
    <dbReference type="NCBI Taxonomy" id="5061"/>
    <lineage>
        <taxon>Eukaryota</taxon>
        <taxon>Fungi</taxon>
        <taxon>Dikarya</taxon>
        <taxon>Ascomycota</taxon>
        <taxon>Pezizomycotina</taxon>
        <taxon>Eurotiomycetes</taxon>
        <taxon>Eurotiomycetidae</taxon>
        <taxon>Eurotiales</taxon>
        <taxon>Aspergillaceae</taxon>
        <taxon>Aspergillus</taxon>
        <taxon>Aspergillus subgen. Circumdati</taxon>
    </lineage>
</organism>
<dbReference type="Proteomes" id="UP000068243">
    <property type="component" value="Unassembled WGS sequence"/>
</dbReference>
<feature type="region of interest" description="Disordered" evidence="1">
    <location>
        <begin position="200"/>
        <end position="224"/>
    </location>
</feature>
<protein>
    <submittedName>
        <fullName evidence="2">Zinc knuckle domain protein</fullName>
    </submittedName>
</protein>
<feature type="compositionally biased region" description="Basic and acidic residues" evidence="1">
    <location>
        <begin position="538"/>
        <end position="548"/>
    </location>
</feature>
<feature type="region of interest" description="Disordered" evidence="1">
    <location>
        <begin position="347"/>
        <end position="398"/>
    </location>
</feature>